<organism evidence="2 3">
    <name type="scientific">Pontibacillus marinus BH030004 = DSM 16465</name>
    <dbReference type="NCBI Taxonomy" id="1385511"/>
    <lineage>
        <taxon>Bacteria</taxon>
        <taxon>Bacillati</taxon>
        <taxon>Bacillota</taxon>
        <taxon>Bacilli</taxon>
        <taxon>Bacillales</taxon>
        <taxon>Bacillaceae</taxon>
        <taxon>Pontibacillus</taxon>
    </lineage>
</organism>
<dbReference type="EMBL" id="AVPF01000069">
    <property type="protein sequence ID" value="KGX84038.1"/>
    <property type="molecule type" value="Genomic_DNA"/>
</dbReference>
<reference evidence="2 3" key="1">
    <citation type="submission" date="2013-08" db="EMBL/GenBank/DDBJ databases">
        <authorList>
            <person name="Huang J."/>
            <person name="Wang G."/>
        </authorList>
    </citation>
    <scope>NUCLEOTIDE SEQUENCE [LARGE SCALE GENOMIC DNA]</scope>
    <source>
        <strain evidence="2 3">BH030004</strain>
    </source>
</reference>
<dbReference type="SMART" id="SM00052">
    <property type="entry name" value="EAL"/>
    <property type="match status" value="1"/>
</dbReference>
<dbReference type="CDD" id="cd01948">
    <property type="entry name" value="EAL"/>
    <property type="match status" value="1"/>
</dbReference>
<feature type="domain" description="EAL" evidence="1">
    <location>
        <begin position="94"/>
        <end position="340"/>
    </location>
</feature>
<dbReference type="OrthoDB" id="581425at2"/>
<dbReference type="SUPFAM" id="SSF141868">
    <property type="entry name" value="EAL domain-like"/>
    <property type="match status" value="1"/>
</dbReference>
<dbReference type="InterPro" id="IPR035919">
    <property type="entry name" value="EAL_sf"/>
</dbReference>
<dbReference type="Proteomes" id="UP000030403">
    <property type="component" value="Unassembled WGS sequence"/>
</dbReference>
<protein>
    <recommendedName>
        <fullName evidence="1">EAL domain-containing protein</fullName>
    </recommendedName>
</protein>
<evidence type="ECO:0000313" key="3">
    <source>
        <dbReference type="Proteomes" id="UP000030403"/>
    </source>
</evidence>
<dbReference type="STRING" id="1385511.GCA_000425225_00579"/>
<evidence type="ECO:0000313" key="2">
    <source>
        <dbReference type="EMBL" id="KGX84038.1"/>
    </source>
</evidence>
<keyword evidence="3" id="KW-1185">Reference proteome</keyword>
<dbReference type="InterPro" id="IPR001633">
    <property type="entry name" value="EAL_dom"/>
</dbReference>
<name>A0A0A5FYY1_9BACI</name>
<accession>A0A0A5FYY1</accession>
<dbReference type="InterPro" id="IPR050706">
    <property type="entry name" value="Cyclic-di-GMP_PDE-like"/>
</dbReference>
<dbReference type="PANTHER" id="PTHR33121:SF15">
    <property type="entry name" value="BLUE LIGHT- AND TEMPERATURE-REGULATED ANTIREPRESSOR BLUF"/>
    <property type="match status" value="1"/>
</dbReference>
<evidence type="ECO:0000259" key="1">
    <source>
        <dbReference type="PROSITE" id="PS50883"/>
    </source>
</evidence>
<dbReference type="Gene3D" id="3.20.20.450">
    <property type="entry name" value="EAL domain"/>
    <property type="match status" value="1"/>
</dbReference>
<dbReference type="Pfam" id="PF00563">
    <property type="entry name" value="EAL"/>
    <property type="match status" value="1"/>
</dbReference>
<proteinExistence type="predicted"/>
<dbReference type="PROSITE" id="PS50883">
    <property type="entry name" value="EAL"/>
    <property type="match status" value="1"/>
</dbReference>
<dbReference type="RefSeq" id="WP_027448035.1">
    <property type="nucleotide sequence ID" value="NZ_AVPF01000069.1"/>
</dbReference>
<dbReference type="AlphaFoldDB" id="A0A0A5FYY1"/>
<dbReference type="GO" id="GO:0071111">
    <property type="term" value="F:cyclic-guanylate-specific phosphodiesterase activity"/>
    <property type="evidence" value="ECO:0007669"/>
    <property type="project" value="InterPro"/>
</dbReference>
<dbReference type="eggNOG" id="COG2200">
    <property type="taxonomic scope" value="Bacteria"/>
</dbReference>
<sequence length="340" mass="39448">MATDCQACGTSVNMPEKGYVIVRPTQDLENWLDSIQLDLIQKEDMIYIYYYQSFQSLLPTLESLLDKDLHDHWLHLTDEDRSYSFPITIQHLFERLTNPELAEIIYQGNFMSFLQPIIHMQNGEIYGYEALLRTKDQEVSPGELFPFAQRAGLHSMLDQKAREEAVKAKAQHIPEGQKCFINFLPSTIYVPEYCLSHTFHIVSKYNVNPEDLVFEVVETEEITNVKHLQDIFRTYQNYGMHVALDDVGTGYSTIEMFHLLHPHIVKIDRSYIQDCHLSAEKQSFLNEVIHRAKQLNIKLLAEGIETKGEFDWLHEAGIDYGQGYYIGKPDQEPCKEPIPL</sequence>
<comment type="caution">
    <text evidence="2">The sequence shown here is derived from an EMBL/GenBank/DDBJ whole genome shotgun (WGS) entry which is preliminary data.</text>
</comment>
<gene>
    <name evidence="2" type="ORF">N783_19385</name>
</gene>
<dbReference type="PANTHER" id="PTHR33121">
    <property type="entry name" value="CYCLIC DI-GMP PHOSPHODIESTERASE PDEF"/>
    <property type="match status" value="1"/>
</dbReference>